<dbReference type="OrthoDB" id="370799at2"/>
<protein>
    <submittedName>
        <fullName evidence="1">Uncharacterized protein</fullName>
    </submittedName>
</protein>
<dbReference type="STRING" id="405671.SAMN05421827_106181"/>
<evidence type="ECO:0000313" key="2">
    <source>
        <dbReference type="Proteomes" id="UP000199643"/>
    </source>
</evidence>
<reference evidence="2" key="1">
    <citation type="submission" date="2016-10" db="EMBL/GenBank/DDBJ databases">
        <authorList>
            <person name="Varghese N."/>
            <person name="Submissions S."/>
        </authorList>
    </citation>
    <scope>NUCLEOTIDE SEQUENCE [LARGE SCALE GENOMIC DNA]</scope>
    <source>
        <strain evidence="2">DSM 17933</strain>
    </source>
</reference>
<dbReference type="Proteomes" id="UP000199643">
    <property type="component" value="Unassembled WGS sequence"/>
</dbReference>
<dbReference type="RefSeq" id="WP_090499302.1">
    <property type="nucleotide sequence ID" value="NZ_FNCH01000006.1"/>
</dbReference>
<organism evidence="1 2">
    <name type="scientific">Pedobacter terrae</name>
    <dbReference type="NCBI Taxonomy" id="405671"/>
    <lineage>
        <taxon>Bacteria</taxon>
        <taxon>Pseudomonadati</taxon>
        <taxon>Bacteroidota</taxon>
        <taxon>Sphingobacteriia</taxon>
        <taxon>Sphingobacteriales</taxon>
        <taxon>Sphingobacteriaceae</taxon>
        <taxon>Pedobacter</taxon>
    </lineage>
</organism>
<dbReference type="AlphaFoldDB" id="A0A1G7U5B0"/>
<keyword evidence="2" id="KW-1185">Reference proteome</keyword>
<name>A0A1G7U5B0_9SPHI</name>
<sequence length="97" mass="11576">MKNIAEFKKSLEKDSPDSHFSVQLRALWYDAKGDWNAAHNQVDHLSDTSSARIHAYLYRKEGDLWNADYWYAKAGEKRPQLSLEQEWEELVQRFFIR</sequence>
<dbReference type="EMBL" id="FNCH01000006">
    <property type="protein sequence ID" value="SDG42604.1"/>
    <property type="molecule type" value="Genomic_DNA"/>
</dbReference>
<accession>A0A1G7U5B0</accession>
<gene>
    <name evidence="1" type="ORF">SAMN05421827_106181</name>
</gene>
<evidence type="ECO:0000313" key="1">
    <source>
        <dbReference type="EMBL" id="SDG42604.1"/>
    </source>
</evidence>
<proteinExistence type="predicted"/>